<dbReference type="Pfam" id="PF06013">
    <property type="entry name" value="WXG100"/>
    <property type="match status" value="1"/>
</dbReference>
<dbReference type="EMBL" id="FZOD01000016">
    <property type="protein sequence ID" value="SNS79383.1"/>
    <property type="molecule type" value="Genomic_DNA"/>
</dbReference>
<dbReference type="Gene3D" id="1.10.287.1060">
    <property type="entry name" value="ESAT-6-like"/>
    <property type="match status" value="1"/>
</dbReference>
<gene>
    <name evidence="1" type="ORF">SAMN05216276_101672</name>
</gene>
<reference evidence="1 2" key="1">
    <citation type="submission" date="2017-06" db="EMBL/GenBank/DDBJ databases">
        <authorList>
            <person name="Kim H.J."/>
            <person name="Triplett B.A."/>
        </authorList>
    </citation>
    <scope>NUCLEOTIDE SEQUENCE [LARGE SCALE GENOMIC DNA]</scope>
    <source>
        <strain evidence="1 2">CGMCC 4.2132</strain>
    </source>
</reference>
<keyword evidence="2" id="KW-1185">Reference proteome</keyword>
<evidence type="ECO:0000313" key="1">
    <source>
        <dbReference type="EMBL" id="SNS79383.1"/>
    </source>
</evidence>
<proteinExistence type="predicted"/>
<dbReference type="Proteomes" id="UP000198282">
    <property type="component" value="Unassembled WGS sequence"/>
</dbReference>
<dbReference type="RefSeq" id="WP_179282097.1">
    <property type="nucleotide sequence ID" value="NZ_FZOD01000016.1"/>
</dbReference>
<dbReference type="InterPro" id="IPR036689">
    <property type="entry name" value="ESAT-6-like_sf"/>
</dbReference>
<dbReference type="AlphaFoldDB" id="A0A239HEY7"/>
<sequence length="112" mass="12546">MAQQTQVKEHDLQEAINWIVDSAERIRTIQKNLDTAGAELQASWQGQSHQAFNKVHILWHQRIDVILKSLQDLAQNIQSSNKNYSAFTQEALAEISKIESLINAAPPAASGR</sequence>
<name>A0A239HEY7_9ACTN</name>
<dbReference type="SUPFAM" id="SSF140453">
    <property type="entry name" value="EsxAB dimer-like"/>
    <property type="match status" value="1"/>
</dbReference>
<organism evidence="1 2">
    <name type="scientific">Streptosporangium subroseum</name>
    <dbReference type="NCBI Taxonomy" id="106412"/>
    <lineage>
        <taxon>Bacteria</taxon>
        <taxon>Bacillati</taxon>
        <taxon>Actinomycetota</taxon>
        <taxon>Actinomycetes</taxon>
        <taxon>Streptosporangiales</taxon>
        <taxon>Streptosporangiaceae</taxon>
        <taxon>Streptosporangium</taxon>
    </lineage>
</organism>
<dbReference type="InterPro" id="IPR010310">
    <property type="entry name" value="T7SS_ESAT-6-like"/>
</dbReference>
<evidence type="ECO:0000313" key="2">
    <source>
        <dbReference type="Proteomes" id="UP000198282"/>
    </source>
</evidence>
<accession>A0A239HEY7</accession>
<protein>
    <submittedName>
        <fullName evidence="1">WXG100 family type VII secretion target</fullName>
    </submittedName>
</protein>